<name>A0AAV7TAK4_PLEWA</name>
<gene>
    <name evidence="2" type="ORF">NDU88_004734</name>
</gene>
<keyword evidence="3" id="KW-1185">Reference proteome</keyword>
<comment type="caution">
    <text evidence="2">The sequence shown here is derived from an EMBL/GenBank/DDBJ whole genome shotgun (WGS) entry which is preliminary data.</text>
</comment>
<sequence length="416" mass="46855">MEVDTVFLALLTEGDVLCHVTFSCCYVTYCKHLILIREGVLSGNSDSCRVVGRSCVRLLIVMFWVSTSAAKNEEAFLTVGAIVNTQGPINRTSMALGSAPSGCAEGPDTTHLVPTTEEPAAKCHVLQPPEAKREQATSPEERLRPLTEKLQYLVKKAEDFQTYLLYRDRMRKEQFAKAMPTFLMACQPYLLYIESMSRDAIPTRKVLQDGVKKQLLEISQQLTNRLEQLALMYASFGFISLDDTDPCSIACFFCGKFTLGLTCRVSVFRYCMAVPYTAARTPRHLFKKMRWNVEPLEEKNRESRTEYYFLCYRDTGEDLSRNSQGSGVAKMQKLWSIGRWVPDLSCNDLYSWILCPQPVGDYQQLLTIGFEEPSQTLATDLLIQILTNHGSVPNPEGLSKARGEPHRVPCRAGPAH</sequence>
<proteinExistence type="predicted"/>
<dbReference type="EMBL" id="JANPWB010000007">
    <property type="protein sequence ID" value="KAJ1172892.1"/>
    <property type="molecule type" value="Genomic_DNA"/>
</dbReference>
<dbReference type="AlphaFoldDB" id="A0AAV7TAK4"/>
<evidence type="ECO:0000313" key="3">
    <source>
        <dbReference type="Proteomes" id="UP001066276"/>
    </source>
</evidence>
<feature type="region of interest" description="Disordered" evidence="1">
    <location>
        <begin position="394"/>
        <end position="416"/>
    </location>
</feature>
<reference evidence="2" key="1">
    <citation type="journal article" date="2022" name="bioRxiv">
        <title>Sequencing and chromosome-scale assembly of the giantPleurodeles waltlgenome.</title>
        <authorList>
            <person name="Brown T."/>
            <person name="Elewa A."/>
            <person name="Iarovenko S."/>
            <person name="Subramanian E."/>
            <person name="Araus A.J."/>
            <person name="Petzold A."/>
            <person name="Susuki M."/>
            <person name="Suzuki K.-i.T."/>
            <person name="Hayashi T."/>
            <person name="Toyoda A."/>
            <person name="Oliveira C."/>
            <person name="Osipova E."/>
            <person name="Leigh N.D."/>
            <person name="Simon A."/>
            <person name="Yun M.H."/>
        </authorList>
    </citation>
    <scope>NUCLEOTIDE SEQUENCE</scope>
    <source>
        <strain evidence="2">20211129_DDA</strain>
        <tissue evidence="2">Liver</tissue>
    </source>
</reference>
<evidence type="ECO:0000256" key="1">
    <source>
        <dbReference type="SAM" id="MobiDB-lite"/>
    </source>
</evidence>
<dbReference type="Pfam" id="PF11771">
    <property type="entry name" value="DUF3314"/>
    <property type="match status" value="1"/>
</dbReference>
<protein>
    <submittedName>
        <fullName evidence="2">Uncharacterized protein</fullName>
    </submittedName>
</protein>
<dbReference type="PANTHER" id="PTHR36292:SF1">
    <property type="entry name" value="UPF0575 PROTEIN C19ORF67"/>
    <property type="match status" value="1"/>
</dbReference>
<evidence type="ECO:0000313" key="2">
    <source>
        <dbReference type="EMBL" id="KAJ1172892.1"/>
    </source>
</evidence>
<accession>A0AAV7TAK4</accession>
<dbReference type="InterPro" id="IPR021748">
    <property type="entry name" value="DUF3314"/>
</dbReference>
<organism evidence="2 3">
    <name type="scientific">Pleurodeles waltl</name>
    <name type="common">Iberian ribbed newt</name>
    <dbReference type="NCBI Taxonomy" id="8319"/>
    <lineage>
        <taxon>Eukaryota</taxon>
        <taxon>Metazoa</taxon>
        <taxon>Chordata</taxon>
        <taxon>Craniata</taxon>
        <taxon>Vertebrata</taxon>
        <taxon>Euteleostomi</taxon>
        <taxon>Amphibia</taxon>
        <taxon>Batrachia</taxon>
        <taxon>Caudata</taxon>
        <taxon>Salamandroidea</taxon>
        <taxon>Salamandridae</taxon>
        <taxon>Pleurodelinae</taxon>
        <taxon>Pleurodeles</taxon>
    </lineage>
</organism>
<dbReference type="Proteomes" id="UP001066276">
    <property type="component" value="Chromosome 4_1"/>
</dbReference>
<dbReference type="PANTHER" id="PTHR36292">
    <property type="entry name" value="UPF0575 PROTEIN C19ORF67"/>
    <property type="match status" value="1"/>
</dbReference>